<organism evidence="2 3">
    <name type="scientific">Rickenella mellea</name>
    <dbReference type="NCBI Taxonomy" id="50990"/>
    <lineage>
        <taxon>Eukaryota</taxon>
        <taxon>Fungi</taxon>
        <taxon>Dikarya</taxon>
        <taxon>Basidiomycota</taxon>
        <taxon>Agaricomycotina</taxon>
        <taxon>Agaricomycetes</taxon>
        <taxon>Hymenochaetales</taxon>
        <taxon>Rickenellaceae</taxon>
        <taxon>Rickenella</taxon>
    </lineage>
</organism>
<name>A0A4Y7Q925_9AGAM</name>
<dbReference type="GO" id="GO:0005737">
    <property type="term" value="C:cytoplasm"/>
    <property type="evidence" value="ECO:0007669"/>
    <property type="project" value="TreeGrafter"/>
</dbReference>
<gene>
    <name evidence="2" type="ORF">BD410DRAFT_720480</name>
</gene>
<keyword evidence="3" id="KW-1185">Reference proteome</keyword>
<dbReference type="Proteomes" id="UP000294933">
    <property type="component" value="Unassembled WGS sequence"/>
</dbReference>
<proteinExistence type="predicted"/>
<dbReference type="GO" id="GO:0030010">
    <property type="term" value="P:establishment of cell polarity"/>
    <property type="evidence" value="ECO:0007669"/>
    <property type="project" value="TreeGrafter"/>
</dbReference>
<evidence type="ECO:0000313" key="3">
    <source>
        <dbReference type="Proteomes" id="UP000294933"/>
    </source>
</evidence>
<dbReference type="PANTHER" id="PTHR22741:SF10">
    <property type="entry name" value="COILED-COIL DOMAIN-CONTAINING PROTEIN CG32809"/>
    <property type="match status" value="1"/>
</dbReference>
<evidence type="ECO:0000313" key="2">
    <source>
        <dbReference type="EMBL" id="TDL23811.1"/>
    </source>
</evidence>
<dbReference type="AlphaFoldDB" id="A0A4Y7Q925"/>
<dbReference type="PANTHER" id="PTHR22741">
    <property type="entry name" value="P140CAP/SNIP-RELATED"/>
    <property type="match status" value="1"/>
</dbReference>
<feature type="domain" description="Aip3p/Bud6 N-terminal" evidence="1">
    <location>
        <begin position="5"/>
        <end position="112"/>
    </location>
</feature>
<dbReference type="GO" id="GO:0051286">
    <property type="term" value="C:cell tip"/>
    <property type="evidence" value="ECO:0007669"/>
    <property type="project" value="TreeGrafter"/>
</dbReference>
<accession>A0A4Y7Q925</accession>
<dbReference type="Pfam" id="PF23153">
    <property type="entry name" value="Aip3p_Bud6_N"/>
    <property type="match status" value="1"/>
</dbReference>
<protein>
    <recommendedName>
        <fullName evidence="1">Aip3p/Bud6 N-terminal domain-containing protein</fullName>
    </recommendedName>
</protein>
<reference evidence="2 3" key="1">
    <citation type="submission" date="2018-06" db="EMBL/GenBank/DDBJ databases">
        <title>A transcriptomic atlas of mushroom development highlights an independent origin of complex multicellularity.</title>
        <authorList>
            <consortium name="DOE Joint Genome Institute"/>
            <person name="Krizsan K."/>
            <person name="Almasi E."/>
            <person name="Merenyi Z."/>
            <person name="Sahu N."/>
            <person name="Viragh M."/>
            <person name="Koszo T."/>
            <person name="Mondo S."/>
            <person name="Kiss B."/>
            <person name="Balint B."/>
            <person name="Kues U."/>
            <person name="Barry K."/>
            <person name="Hegedus J.C."/>
            <person name="Henrissat B."/>
            <person name="Johnson J."/>
            <person name="Lipzen A."/>
            <person name="Ohm R."/>
            <person name="Nagy I."/>
            <person name="Pangilinan J."/>
            <person name="Yan J."/>
            <person name="Xiong Y."/>
            <person name="Grigoriev I.V."/>
            <person name="Hibbett D.S."/>
            <person name="Nagy L.G."/>
        </authorList>
    </citation>
    <scope>NUCLEOTIDE SEQUENCE [LARGE SCALE GENOMIC DNA]</scope>
    <source>
        <strain evidence="2 3">SZMC22713</strain>
    </source>
</reference>
<dbReference type="InterPro" id="IPR051825">
    <property type="entry name" value="SRCIN1"/>
</dbReference>
<dbReference type="InterPro" id="IPR056279">
    <property type="entry name" value="Aip3p_Bud6_N"/>
</dbReference>
<dbReference type="VEuPathDB" id="FungiDB:BD410DRAFT_720480"/>
<dbReference type="OrthoDB" id="783096at2759"/>
<evidence type="ECO:0000259" key="1">
    <source>
        <dbReference type="Pfam" id="PF23153"/>
    </source>
</evidence>
<dbReference type="EMBL" id="ML170169">
    <property type="protein sequence ID" value="TDL23811.1"/>
    <property type="molecule type" value="Genomic_DNA"/>
</dbReference>
<sequence>MDVPAAIAALLDSTRRLQSSLRQWSLLQISETEVSDVYVKVCTDFHIAVAALSSYNIDMSDVMSFPQAMRDILEGCLAEDASPQVLEAFQPRVRQTIAHLLHGLQSKQNAYQRAVRGQR</sequence>